<feature type="transmembrane region" description="Helical" evidence="7">
    <location>
        <begin position="258"/>
        <end position="279"/>
    </location>
</feature>
<comment type="caution">
    <text evidence="9">The sequence shown here is derived from an EMBL/GenBank/DDBJ whole genome shotgun (WGS) entry which is preliminary data.</text>
</comment>
<dbReference type="AlphaFoldDB" id="A0AA38X392"/>
<feature type="transmembrane region" description="Helical" evidence="7">
    <location>
        <begin position="151"/>
        <end position="172"/>
    </location>
</feature>
<dbReference type="SUPFAM" id="SSF103473">
    <property type="entry name" value="MFS general substrate transporter"/>
    <property type="match status" value="1"/>
</dbReference>
<feature type="transmembrane region" description="Helical" evidence="7">
    <location>
        <begin position="331"/>
        <end position="354"/>
    </location>
</feature>
<feature type="transmembrane region" description="Helical" evidence="7">
    <location>
        <begin position="127"/>
        <end position="145"/>
    </location>
</feature>
<feature type="domain" description="Major facilitator superfamily (MFS) profile" evidence="8">
    <location>
        <begin position="61"/>
        <end position="574"/>
    </location>
</feature>
<sequence length="597" mass="65146">MEKPVPASSIASPDDHQSDTFQEDKILDSKAHLEDVGTSKTDLVYDDEENEPQLRLRTWIALAAMWLLNYVIVLSLLSPPVVISYIGASFNAENKQTWVLNALTIPQAVFAPLFSSVSDIFQVRKSLLLVLITVSFVGAAIAPGSETIYRLIGAQILISFGFSATPIAYAIPSEILPRRWRPMAQVWINIAAAMGSCSGPLIIGALTRADPIDGWRKFWWILMGFWGASGLGILMGYRPPKRHTRLDHLSSWQKIGQLDLPGYGFFAAGLSLFLVGLYLGGDQYAWTDARVLGTMVTGLVILVGFGLYEWKGTSKGFLDHRLFRGKEGRTFGVGVWPIFVEGIMLFSYVVFYPIMNQAFFEQDPFLLAARQQPYWVGCLLSTPIWGLISTRLRRTKELLSLGFLIFTAGIVGFATVQPNDDAKSLVFAGLAGVGFGALIILILASIQLSVPHKLIATATAVTVSSRSVAAAVFTTIYVTAFSNQLKTKLPRYIATAAVKAGLPNLSVPAFVAALASKNEDALLRVPGINPHIIQMGVVALKQAYADSMRVVFIIAAPFGVLAAISCWFIADLRATMNYKVDAPVEHLKTKVQHSQGA</sequence>
<evidence type="ECO:0000256" key="6">
    <source>
        <dbReference type="SAM" id="MobiDB-lite"/>
    </source>
</evidence>
<evidence type="ECO:0000256" key="1">
    <source>
        <dbReference type="ARBA" id="ARBA00004141"/>
    </source>
</evidence>
<organism evidence="9 10">
    <name type="scientific">Cladophialophora chaetospira</name>
    <dbReference type="NCBI Taxonomy" id="386627"/>
    <lineage>
        <taxon>Eukaryota</taxon>
        <taxon>Fungi</taxon>
        <taxon>Dikarya</taxon>
        <taxon>Ascomycota</taxon>
        <taxon>Pezizomycotina</taxon>
        <taxon>Eurotiomycetes</taxon>
        <taxon>Chaetothyriomycetidae</taxon>
        <taxon>Chaetothyriales</taxon>
        <taxon>Herpotrichiellaceae</taxon>
        <taxon>Cladophialophora</taxon>
    </lineage>
</organism>
<dbReference type="InterPro" id="IPR036259">
    <property type="entry name" value="MFS_trans_sf"/>
</dbReference>
<evidence type="ECO:0000256" key="3">
    <source>
        <dbReference type="ARBA" id="ARBA00022692"/>
    </source>
</evidence>
<feature type="region of interest" description="Disordered" evidence="6">
    <location>
        <begin position="1"/>
        <end position="23"/>
    </location>
</feature>
<dbReference type="Proteomes" id="UP001172673">
    <property type="component" value="Unassembled WGS sequence"/>
</dbReference>
<feature type="transmembrane region" description="Helical" evidence="7">
    <location>
        <begin position="399"/>
        <end position="418"/>
    </location>
</feature>
<dbReference type="Gene3D" id="1.20.1250.20">
    <property type="entry name" value="MFS general substrate transporter like domains"/>
    <property type="match status" value="2"/>
</dbReference>
<dbReference type="EMBL" id="JAPDRK010000015">
    <property type="protein sequence ID" value="KAJ9605890.1"/>
    <property type="molecule type" value="Genomic_DNA"/>
</dbReference>
<protein>
    <recommendedName>
        <fullName evidence="8">Major facilitator superfamily (MFS) profile domain-containing protein</fullName>
    </recommendedName>
</protein>
<feature type="transmembrane region" description="Helical" evidence="7">
    <location>
        <begin position="98"/>
        <end position="115"/>
    </location>
</feature>
<feature type="transmembrane region" description="Helical" evidence="7">
    <location>
        <begin position="291"/>
        <end position="310"/>
    </location>
</feature>
<feature type="transmembrane region" description="Helical" evidence="7">
    <location>
        <begin position="550"/>
        <end position="570"/>
    </location>
</feature>
<dbReference type="InterPro" id="IPR010573">
    <property type="entry name" value="MFS_Str1/Tri12-like"/>
</dbReference>
<dbReference type="PANTHER" id="PTHR23501">
    <property type="entry name" value="MAJOR FACILITATOR SUPERFAMILY"/>
    <property type="match status" value="1"/>
</dbReference>
<feature type="transmembrane region" description="Helical" evidence="7">
    <location>
        <begin position="374"/>
        <end position="392"/>
    </location>
</feature>
<evidence type="ECO:0000256" key="2">
    <source>
        <dbReference type="ARBA" id="ARBA00022448"/>
    </source>
</evidence>
<gene>
    <name evidence="9" type="ORF">H2200_009739</name>
</gene>
<comment type="subcellular location">
    <subcellularLocation>
        <location evidence="1">Membrane</location>
        <topology evidence="1">Multi-pass membrane protein</topology>
    </subcellularLocation>
</comment>
<dbReference type="InterPro" id="IPR053791">
    <property type="entry name" value="MFS_Tri12-like"/>
</dbReference>
<keyword evidence="4 7" id="KW-1133">Transmembrane helix</keyword>
<keyword evidence="3 7" id="KW-0812">Transmembrane</keyword>
<keyword evidence="10" id="KW-1185">Reference proteome</keyword>
<keyword evidence="5 7" id="KW-0472">Membrane</keyword>
<evidence type="ECO:0000256" key="5">
    <source>
        <dbReference type="ARBA" id="ARBA00023136"/>
    </source>
</evidence>
<feature type="transmembrane region" description="Helical" evidence="7">
    <location>
        <begin position="218"/>
        <end position="237"/>
    </location>
</feature>
<name>A0AA38X392_9EURO</name>
<dbReference type="GO" id="GO:0005886">
    <property type="term" value="C:plasma membrane"/>
    <property type="evidence" value="ECO:0007669"/>
    <property type="project" value="TreeGrafter"/>
</dbReference>
<evidence type="ECO:0000256" key="4">
    <source>
        <dbReference type="ARBA" id="ARBA00022989"/>
    </source>
</evidence>
<accession>A0AA38X392</accession>
<feature type="transmembrane region" description="Helical" evidence="7">
    <location>
        <begin position="424"/>
        <end position="444"/>
    </location>
</feature>
<keyword evidence="2" id="KW-0813">Transport</keyword>
<dbReference type="CDD" id="cd06179">
    <property type="entry name" value="MFS_TRI12_like"/>
    <property type="match status" value="1"/>
</dbReference>
<evidence type="ECO:0000256" key="7">
    <source>
        <dbReference type="SAM" id="Phobius"/>
    </source>
</evidence>
<reference evidence="9" key="1">
    <citation type="submission" date="2022-10" db="EMBL/GenBank/DDBJ databases">
        <title>Culturing micro-colonial fungi from biological soil crusts in the Mojave desert and describing Neophaeococcomyces mojavensis, and introducing the new genera and species Taxawa tesnikishii.</title>
        <authorList>
            <person name="Kurbessoian T."/>
            <person name="Stajich J.E."/>
        </authorList>
    </citation>
    <scope>NUCLEOTIDE SEQUENCE</scope>
    <source>
        <strain evidence="9">TK_41</strain>
    </source>
</reference>
<feature type="transmembrane region" description="Helical" evidence="7">
    <location>
        <begin position="184"/>
        <end position="206"/>
    </location>
</feature>
<dbReference type="GO" id="GO:0022857">
    <property type="term" value="F:transmembrane transporter activity"/>
    <property type="evidence" value="ECO:0007669"/>
    <property type="project" value="InterPro"/>
</dbReference>
<evidence type="ECO:0000313" key="9">
    <source>
        <dbReference type="EMBL" id="KAJ9605890.1"/>
    </source>
</evidence>
<dbReference type="Pfam" id="PF06609">
    <property type="entry name" value="TRI12"/>
    <property type="match status" value="1"/>
</dbReference>
<dbReference type="PROSITE" id="PS50850">
    <property type="entry name" value="MFS"/>
    <property type="match status" value="1"/>
</dbReference>
<dbReference type="InterPro" id="IPR020846">
    <property type="entry name" value="MFS_dom"/>
</dbReference>
<evidence type="ECO:0000313" key="10">
    <source>
        <dbReference type="Proteomes" id="UP001172673"/>
    </source>
</evidence>
<feature type="compositionally biased region" description="Basic and acidic residues" evidence="6">
    <location>
        <begin position="13"/>
        <end position="23"/>
    </location>
</feature>
<evidence type="ECO:0000259" key="8">
    <source>
        <dbReference type="PROSITE" id="PS50850"/>
    </source>
</evidence>
<proteinExistence type="predicted"/>
<feature type="transmembrane region" description="Helical" evidence="7">
    <location>
        <begin position="59"/>
        <end position="86"/>
    </location>
</feature>
<dbReference type="PANTHER" id="PTHR23501:SF195">
    <property type="entry name" value="PEP5"/>
    <property type="match status" value="1"/>
</dbReference>